<keyword evidence="7 10" id="KW-0694">RNA-binding</keyword>
<evidence type="ECO:0000256" key="6">
    <source>
        <dbReference type="ARBA" id="ARBA00022737"/>
    </source>
</evidence>
<keyword evidence="8" id="KW-0508">mRNA splicing</keyword>
<dbReference type="AlphaFoldDB" id="A0A2R5LB40"/>
<evidence type="ECO:0000256" key="1">
    <source>
        <dbReference type="ARBA" id="ARBA00004324"/>
    </source>
</evidence>
<proteinExistence type="inferred from homology"/>
<dbReference type="InterPro" id="IPR047190">
    <property type="entry name" value="RRM2_SRSF4/6"/>
</dbReference>
<comment type="similarity">
    <text evidence="2">Belongs to the splicing factor SR family.</text>
</comment>
<keyword evidence="6" id="KW-0677">Repeat</keyword>
<evidence type="ECO:0000256" key="7">
    <source>
        <dbReference type="ARBA" id="ARBA00022884"/>
    </source>
</evidence>
<dbReference type="InterPro" id="IPR050374">
    <property type="entry name" value="RRT5_SRSF_SR"/>
</dbReference>
<keyword evidence="3" id="KW-0678">Repressor</keyword>
<dbReference type="SUPFAM" id="SSF54928">
    <property type="entry name" value="RNA-binding domain, RBD"/>
    <property type="match status" value="1"/>
</dbReference>
<dbReference type="GO" id="GO:0003729">
    <property type="term" value="F:mRNA binding"/>
    <property type="evidence" value="ECO:0007669"/>
    <property type="project" value="TreeGrafter"/>
</dbReference>
<keyword evidence="9" id="KW-0539">Nucleus</keyword>
<dbReference type="Pfam" id="PF00076">
    <property type="entry name" value="RRM_1"/>
    <property type="match status" value="2"/>
</dbReference>
<dbReference type="InterPro" id="IPR012677">
    <property type="entry name" value="Nucleotide-bd_a/b_plait_sf"/>
</dbReference>
<dbReference type="EMBL" id="GGLE01002441">
    <property type="protein sequence ID" value="MBY06567.1"/>
    <property type="molecule type" value="Transcribed_RNA"/>
</dbReference>
<dbReference type="Gene3D" id="3.30.70.330">
    <property type="match status" value="2"/>
</dbReference>
<feature type="domain" description="RRM" evidence="12">
    <location>
        <begin position="111"/>
        <end position="184"/>
    </location>
</feature>
<evidence type="ECO:0000256" key="2">
    <source>
        <dbReference type="ARBA" id="ARBA00010269"/>
    </source>
</evidence>
<reference evidence="13" key="1">
    <citation type="submission" date="2018-03" db="EMBL/GenBank/DDBJ databases">
        <title>The relapsing fever spirochete Borrelia turicatae persists in the highly oxidative environment of its soft-bodied tick vector.</title>
        <authorList>
            <person name="Bourret T.J."/>
            <person name="Boyle W.K."/>
            <person name="Valenzuela J.G."/>
            <person name="Oliveira F."/>
            <person name="Lopez J.E."/>
        </authorList>
    </citation>
    <scope>NUCLEOTIDE SEQUENCE</scope>
    <source>
        <strain evidence="13">Kansas strain/isolate</strain>
        <tissue evidence="13">Salivary glands</tissue>
    </source>
</reference>
<keyword evidence="4" id="KW-0597">Phosphoprotein</keyword>
<feature type="compositionally biased region" description="Basic residues" evidence="11">
    <location>
        <begin position="186"/>
        <end position="203"/>
    </location>
</feature>
<dbReference type="PANTHER" id="PTHR23003:SF53">
    <property type="entry name" value="SERINE-ARGININE PROTEIN 55-LIKE PROTEIN"/>
    <property type="match status" value="1"/>
</dbReference>
<dbReference type="CDD" id="cd12600">
    <property type="entry name" value="RRM2_SRSF4_like"/>
    <property type="match status" value="1"/>
</dbReference>
<evidence type="ECO:0000256" key="10">
    <source>
        <dbReference type="PROSITE-ProRule" id="PRU00176"/>
    </source>
</evidence>
<evidence type="ECO:0000256" key="11">
    <source>
        <dbReference type="SAM" id="MobiDB-lite"/>
    </source>
</evidence>
<feature type="compositionally biased region" description="Basic residues" evidence="11">
    <location>
        <begin position="217"/>
        <end position="226"/>
    </location>
</feature>
<evidence type="ECO:0000259" key="12">
    <source>
        <dbReference type="PROSITE" id="PS50102"/>
    </source>
</evidence>
<evidence type="ECO:0000256" key="5">
    <source>
        <dbReference type="ARBA" id="ARBA00022664"/>
    </source>
</evidence>
<feature type="domain" description="RRM" evidence="12">
    <location>
        <begin position="3"/>
        <end position="73"/>
    </location>
</feature>
<dbReference type="FunFam" id="3.30.70.330:FF:000028">
    <property type="entry name" value="Putative serine/arginine-rich splicing factor 4"/>
    <property type="match status" value="1"/>
</dbReference>
<dbReference type="PANTHER" id="PTHR23003">
    <property type="entry name" value="RNA RECOGNITION MOTIF RRM DOMAIN CONTAINING PROTEIN"/>
    <property type="match status" value="1"/>
</dbReference>
<protein>
    <submittedName>
        <fullName evidence="13">Putative alternative splicing factor</fullName>
    </submittedName>
</protein>
<dbReference type="GO" id="GO:0005737">
    <property type="term" value="C:cytoplasm"/>
    <property type="evidence" value="ECO:0007669"/>
    <property type="project" value="TreeGrafter"/>
</dbReference>
<dbReference type="CDD" id="cd12337">
    <property type="entry name" value="RRM1_SRSF4_like"/>
    <property type="match status" value="1"/>
</dbReference>
<dbReference type="GO" id="GO:0008380">
    <property type="term" value="P:RNA splicing"/>
    <property type="evidence" value="ECO:0007669"/>
    <property type="project" value="UniProtKB-KW"/>
</dbReference>
<evidence type="ECO:0000256" key="8">
    <source>
        <dbReference type="ARBA" id="ARBA00023187"/>
    </source>
</evidence>
<dbReference type="InterPro" id="IPR000504">
    <property type="entry name" value="RRM_dom"/>
</dbReference>
<feature type="region of interest" description="Disordered" evidence="11">
    <location>
        <begin position="79"/>
        <end position="106"/>
    </location>
</feature>
<feature type="compositionally biased region" description="Low complexity" evidence="11">
    <location>
        <begin position="250"/>
        <end position="262"/>
    </location>
</feature>
<evidence type="ECO:0000256" key="9">
    <source>
        <dbReference type="ARBA" id="ARBA00023242"/>
    </source>
</evidence>
<feature type="region of interest" description="Disordered" evidence="11">
    <location>
        <begin position="178"/>
        <end position="277"/>
    </location>
</feature>
<accession>A0A2R5LB40</accession>
<keyword evidence="5" id="KW-0507">mRNA processing</keyword>
<dbReference type="PROSITE" id="PS50102">
    <property type="entry name" value="RRM"/>
    <property type="match status" value="2"/>
</dbReference>
<name>A0A2R5LB40_9ACAR</name>
<organism evidence="13">
    <name type="scientific">Ornithodoros turicata</name>
    <dbReference type="NCBI Taxonomy" id="34597"/>
    <lineage>
        <taxon>Eukaryota</taxon>
        <taxon>Metazoa</taxon>
        <taxon>Ecdysozoa</taxon>
        <taxon>Arthropoda</taxon>
        <taxon>Chelicerata</taxon>
        <taxon>Arachnida</taxon>
        <taxon>Acari</taxon>
        <taxon>Parasitiformes</taxon>
        <taxon>Ixodida</taxon>
        <taxon>Ixodoidea</taxon>
        <taxon>Argasidae</taxon>
        <taxon>Ornithodorinae</taxon>
        <taxon>Ornithodoros</taxon>
    </lineage>
</organism>
<evidence type="ECO:0000256" key="4">
    <source>
        <dbReference type="ARBA" id="ARBA00022553"/>
    </source>
</evidence>
<sequence>MTIRVFIGHLSYQVREKDLDRFFKGYGRVGDIHLKNGFGFVEFDDQRDAEDAIADLNGKDLLGERVTVELAYGSRRSLGEKFIPPPSRDWRSAPPRRQQGSRYGPPTRTEYQLVVENLSSRVGWQDLKDYMRQAGEVTYADAHRLRPNEGVVEFASYRDLKNALHKLDNTELNGRRIRLIEDKRSKSGRHRSRSRSRSRRRSPQSRSPRSRSESRSRSRSRSKSRSPSRSPRPRESRSPVRRSSRHDSPTRSQSRSPSKSPRNATSKSPSPNDDRDS</sequence>
<dbReference type="GO" id="GO:0006397">
    <property type="term" value="P:mRNA processing"/>
    <property type="evidence" value="ECO:0007669"/>
    <property type="project" value="UniProtKB-KW"/>
</dbReference>
<comment type="subcellular location">
    <subcellularLocation>
        <location evidence="1">Nucleus speckle</location>
    </subcellularLocation>
</comment>
<evidence type="ECO:0000256" key="3">
    <source>
        <dbReference type="ARBA" id="ARBA00022491"/>
    </source>
</evidence>
<dbReference type="InterPro" id="IPR035979">
    <property type="entry name" value="RBD_domain_sf"/>
</dbReference>
<dbReference type="SMART" id="SM00360">
    <property type="entry name" value="RRM"/>
    <property type="match status" value="2"/>
</dbReference>
<evidence type="ECO:0000313" key="13">
    <source>
        <dbReference type="EMBL" id="MBY06567.1"/>
    </source>
</evidence>
<dbReference type="GO" id="GO:0016607">
    <property type="term" value="C:nuclear speck"/>
    <property type="evidence" value="ECO:0007669"/>
    <property type="project" value="UniProtKB-SubCell"/>
</dbReference>